<dbReference type="PROSITE" id="PS50297">
    <property type="entry name" value="ANK_REP_REGION"/>
    <property type="match status" value="10"/>
</dbReference>
<dbReference type="GO" id="GO:0005524">
    <property type="term" value="F:ATP binding"/>
    <property type="evidence" value="ECO:0007669"/>
    <property type="project" value="InterPro"/>
</dbReference>
<feature type="repeat" description="ANK" evidence="3">
    <location>
        <begin position="522"/>
        <end position="554"/>
    </location>
</feature>
<dbReference type="Pfam" id="PF00023">
    <property type="entry name" value="Ank"/>
    <property type="match status" value="2"/>
</dbReference>
<dbReference type="PANTHER" id="PTHR24198">
    <property type="entry name" value="ANKYRIN REPEAT AND PROTEIN KINASE DOMAIN-CONTAINING PROTEIN"/>
    <property type="match status" value="1"/>
</dbReference>
<comment type="caution">
    <text evidence="6">The sequence shown here is derived from an EMBL/GenBank/DDBJ whole genome shotgun (WGS) entry which is preliminary data.</text>
</comment>
<feature type="compositionally biased region" description="Pro residues" evidence="4">
    <location>
        <begin position="308"/>
        <end position="317"/>
    </location>
</feature>
<feature type="repeat" description="ANK" evidence="3">
    <location>
        <begin position="588"/>
        <end position="620"/>
    </location>
</feature>
<feature type="repeat" description="ANK" evidence="3">
    <location>
        <begin position="621"/>
        <end position="653"/>
    </location>
</feature>
<feature type="repeat" description="ANK" evidence="3">
    <location>
        <begin position="489"/>
        <end position="521"/>
    </location>
</feature>
<feature type="repeat" description="ANK" evidence="3">
    <location>
        <begin position="455"/>
        <end position="487"/>
    </location>
</feature>
<protein>
    <recommendedName>
        <fullName evidence="5">Protein kinase domain-containing protein</fullName>
    </recommendedName>
</protein>
<dbReference type="SMART" id="SM00248">
    <property type="entry name" value="ANK"/>
    <property type="match status" value="11"/>
</dbReference>
<evidence type="ECO:0000313" key="7">
    <source>
        <dbReference type="Proteomes" id="UP000823561"/>
    </source>
</evidence>
<feature type="repeat" description="ANK" evidence="3">
    <location>
        <begin position="422"/>
        <end position="454"/>
    </location>
</feature>
<dbReference type="InterPro" id="IPR001245">
    <property type="entry name" value="Ser-Thr/Tyr_kinase_cat_dom"/>
</dbReference>
<dbReference type="GO" id="GO:0005737">
    <property type="term" value="C:cytoplasm"/>
    <property type="evidence" value="ECO:0007669"/>
    <property type="project" value="TreeGrafter"/>
</dbReference>
<gene>
    <name evidence="6" type="ORF">AALO_G00211950</name>
</gene>
<feature type="repeat" description="ANK" evidence="3">
    <location>
        <begin position="356"/>
        <end position="388"/>
    </location>
</feature>
<dbReference type="PRINTS" id="PR01415">
    <property type="entry name" value="ANKYRIN"/>
</dbReference>
<dbReference type="PANTHER" id="PTHR24198:SF175">
    <property type="entry name" value="ANKYRIN REPEAT AND PROTEIN KINASE DOMAIN-CONTAINING PROTEIN 1"/>
    <property type="match status" value="1"/>
</dbReference>
<feature type="region of interest" description="Disordered" evidence="4">
    <location>
        <begin position="295"/>
        <end position="324"/>
    </location>
</feature>
<dbReference type="Pfam" id="PF12796">
    <property type="entry name" value="Ank_2"/>
    <property type="match status" value="3"/>
</dbReference>
<dbReference type="InterPro" id="IPR000719">
    <property type="entry name" value="Prot_kinase_dom"/>
</dbReference>
<dbReference type="GO" id="GO:0010564">
    <property type="term" value="P:regulation of cell cycle process"/>
    <property type="evidence" value="ECO:0007669"/>
    <property type="project" value="TreeGrafter"/>
</dbReference>
<feature type="domain" description="Protein kinase" evidence="5">
    <location>
        <begin position="21"/>
        <end position="280"/>
    </location>
</feature>
<evidence type="ECO:0000256" key="3">
    <source>
        <dbReference type="PROSITE-ProRule" id="PRU00023"/>
    </source>
</evidence>
<evidence type="ECO:0000256" key="2">
    <source>
        <dbReference type="ARBA" id="ARBA00023043"/>
    </source>
</evidence>
<reference evidence="6" key="1">
    <citation type="submission" date="2020-10" db="EMBL/GenBank/DDBJ databases">
        <title>Chromosome-scale genome assembly of the Allis shad, Alosa alosa.</title>
        <authorList>
            <person name="Margot Z."/>
            <person name="Christophe K."/>
            <person name="Cabau C."/>
            <person name="Louis A."/>
            <person name="Berthelot C."/>
            <person name="Parey E."/>
            <person name="Roest Crollius H."/>
            <person name="Montfort J."/>
            <person name="Robinson-Rechavi M."/>
            <person name="Bucao C."/>
            <person name="Bouchez O."/>
            <person name="Gislard M."/>
            <person name="Lluch J."/>
            <person name="Milhes M."/>
            <person name="Lampietro C."/>
            <person name="Lopez Roques C."/>
            <person name="Donnadieu C."/>
            <person name="Braasch I."/>
            <person name="Desvignes T."/>
            <person name="Postlethwait J."/>
            <person name="Bobe J."/>
            <person name="Guiguen Y."/>
        </authorList>
    </citation>
    <scope>NUCLEOTIDE SEQUENCE</scope>
    <source>
        <strain evidence="6">M-15738</strain>
        <tissue evidence="6">Blood</tissue>
    </source>
</reference>
<evidence type="ECO:0000259" key="5">
    <source>
        <dbReference type="PROSITE" id="PS50011"/>
    </source>
</evidence>
<dbReference type="Gene3D" id="1.10.510.10">
    <property type="entry name" value="Transferase(Phosphotransferase) domain 1"/>
    <property type="match status" value="1"/>
</dbReference>
<evidence type="ECO:0000256" key="1">
    <source>
        <dbReference type="ARBA" id="ARBA00022737"/>
    </source>
</evidence>
<keyword evidence="2 3" id="KW-0040">ANK repeat</keyword>
<keyword evidence="7" id="KW-1185">Reference proteome</keyword>
<dbReference type="PROSITE" id="PS50088">
    <property type="entry name" value="ANK_REPEAT"/>
    <property type="match status" value="11"/>
</dbReference>
<feature type="repeat" description="ANK" evidence="3">
    <location>
        <begin position="555"/>
        <end position="587"/>
    </location>
</feature>
<dbReference type="Pfam" id="PF07714">
    <property type="entry name" value="PK_Tyr_Ser-Thr"/>
    <property type="match status" value="1"/>
</dbReference>
<dbReference type="GO" id="GO:0004672">
    <property type="term" value="F:protein kinase activity"/>
    <property type="evidence" value="ECO:0007669"/>
    <property type="project" value="InterPro"/>
</dbReference>
<dbReference type="PROSITE" id="PS50011">
    <property type="entry name" value="PROTEIN_KINASE_DOM"/>
    <property type="match status" value="1"/>
</dbReference>
<dbReference type="SUPFAM" id="SSF48403">
    <property type="entry name" value="Ankyrin repeat"/>
    <property type="match status" value="1"/>
</dbReference>
<evidence type="ECO:0000256" key="4">
    <source>
        <dbReference type="SAM" id="MobiDB-lite"/>
    </source>
</evidence>
<feature type="repeat" description="ANK" evidence="3">
    <location>
        <begin position="389"/>
        <end position="421"/>
    </location>
</feature>
<dbReference type="Proteomes" id="UP000823561">
    <property type="component" value="Chromosome 16"/>
</dbReference>
<dbReference type="EMBL" id="JADWDJ010000016">
    <property type="protein sequence ID" value="KAG5268379.1"/>
    <property type="molecule type" value="Genomic_DNA"/>
</dbReference>
<keyword evidence="1" id="KW-0677">Repeat</keyword>
<dbReference type="SUPFAM" id="SSF56112">
    <property type="entry name" value="Protein kinase-like (PK-like)"/>
    <property type="match status" value="1"/>
</dbReference>
<dbReference type="InterPro" id="IPR036770">
    <property type="entry name" value="Ankyrin_rpt-contain_sf"/>
</dbReference>
<sequence length="746" mass="82034">MASVGAEVLEKFRLFCRDDFEGDWAKVAERSFGRVYRVKLKLWRENCALKCFSNASHYRDLMEEVTKLGKVKFKYITSVYGMCNDPQAVVMEYMNKGSLDGLLSSHTLMWPKKFQMIHEIVMGMNFLHSMDPPLLHLNLKPANILLDDHLHVKISDFGVIKWEGCSGMAVMEHLTARGNISYVPPEAFCQSPDPPTNKYDVYSVAVVVWEILTQKKPYAGANMTEVIIRVSSGKRPSVAKIPDDKPRECQDMIAIMQECWQQHPKQRPAFSDIIEKTEVLSEVLKIPDVGRGRNKEIPTLPYSTMPNPKEPAAPPFPEAGNEEDANDDALESLTKKHFEKFHRSLRQEHVAMRFKDNNSLLHYTVASGDMESVRRVLGLGAQVNAQSQRGYTPLIVAVLCKLHDISALLVQQGADVALGDLDGWAPLHFAAQNGDERAARFLLEHGAPPDATEKEQWTPLHLAAQNGHEGVARVLVARLAVIDVREGQHGRTPLHMASTYGHLGIAKLLLGKGANPSLPDSAGDCPLHLAVEEGRVRMVRLLVERGADVTSADARGHTPVHLAAVRGHTLICRYLLGHGEGTNARTAQGWTPLHLAALRGHGETVLALEAQGGEVDARGSQGWTALHLACHHAQDKVVTQLLAAGAKPDLADDAGWMPLHLAARSGCFPSALQLLSRQADVNARNHAQATPLHVAAQSGAAGIVRALLLNHASRSARDIRGHTALDIARSNGHQEAVKLLERDEER</sequence>
<dbReference type="AlphaFoldDB" id="A0AAV6FZX4"/>
<accession>A0AAV6FZX4</accession>
<evidence type="ECO:0000313" key="6">
    <source>
        <dbReference type="EMBL" id="KAG5268379.1"/>
    </source>
</evidence>
<organism evidence="6 7">
    <name type="scientific">Alosa alosa</name>
    <name type="common">allis shad</name>
    <dbReference type="NCBI Taxonomy" id="278164"/>
    <lineage>
        <taxon>Eukaryota</taxon>
        <taxon>Metazoa</taxon>
        <taxon>Chordata</taxon>
        <taxon>Craniata</taxon>
        <taxon>Vertebrata</taxon>
        <taxon>Euteleostomi</taxon>
        <taxon>Actinopterygii</taxon>
        <taxon>Neopterygii</taxon>
        <taxon>Teleostei</taxon>
        <taxon>Clupei</taxon>
        <taxon>Clupeiformes</taxon>
        <taxon>Clupeoidei</taxon>
        <taxon>Clupeidae</taxon>
        <taxon>Alosa</taxon>
    </lineage>
</organism>
<feature type="repeat" description="ANK" evidence="3">
    <location>
        <begin position="654"/>
        <end position="686"/>
    </location>
</feature>
<dbReference type="InterPro" id="IPR002110">
    <property type="entry name" value="Ankyrin_rpt"/>
</dbReference>
<proteinExistence type="predicted"/>
<dbReference type="InterPro" id="IPR011009">
    <property type="entry name" value="Kinase-like_dom_sf"/>
</dbReference>
<feature type="repeat" description="ANK" evidence="3">
    <location>
        <begin position="687"/>
        <end position="719"/>
    </location>
</feature>
<dbReference type="Gene3D" id="1.25.40.20">
    <property type="entry name" value="Ankyrin repeat-containing domain"/>
    <property type="match status" value="5"/>
</dbReference>
<name>A0AAV6FZX4_9TELE</name>